<protein>
    <submittedName>
        <fullName evidence="1">Uncharacterized protein</fullName>
    </submittedName>
</protein>
<organism evidence="1 2">
    <name type="scientific">Lindgomyces ingoldianus</name>
    <dbReference type="NCBI Taxonomy" id="673940"/>
    <lineage>
        <taxon>Eukaryota</taxon>
        <taxon>Fungi</taxon>
        <taxon>Dikarya</taxon>
        <taxon>Ascomycota</taxon>
        <taxon>Pezizomycotina</taxon>
        <taxon>Dothideomycetes</taxon>
        <taxon>Pleosporomycetidae</taxon>
        <taxon>Pleosporales</taxon>
        <taxon>Lindgomycetaceae</taxon>
        <taxon>Lindgomyces</taxon>
    </lineage>
</organism>
<accession>A0ACB6QDZ4</accession>
<proteinExistence type="predicted"/>
<name>A0ACB6QDZ4_9PLEO</name>
<gene>
    <name evidence="1" type="ORF">BDR25DRAFT_328906</name>
</gene>
<sequence>MRHPHLRCHDTWQSRGRSRRVSNLSDVNNILDAFQSRGCDEIDTARIYGGGSAEETHGHQLYPQKGKNMPVDTTIYSDHPGNVRRDHFDSLKVLNTSNLDRTMPFDALREVSILYKGGYFNIFRIRNYILRDQPSASSASATASGFLTSRYQRDIKEDEYESGSRFDPKRWQGKLDQGRYLNSFRTGVLDICRPVTRKHGLTKAKFTAISAKSAKQLEQNLGDLEKVPALDGILEAPGAAWFHVKGIVLKYFH</sequence>
<dbReference type="EMBL" id="MU003532">
    <property type="protein sequence ID" value="KAF2465116.1"/>
    <property type="molecule type" value="Genomic_DNA"/>
</dbReference>
<evidence type="ECO:0000313" key="2">
    <source>
        <dbReference type="Proteomes" id="UP000799755"/>
    </source>
</evidence>
<evidence type="ECO:0000313" key="1">
    <source>
        <dbReference type="EMBL" id="KAF2465116.1"/>
    </source>
</evidence>
<comment type="caution">
    <text evidence="1">The sequence shown here is derived from an EMBL/GenBank/DDBJ whole genome shotgun (WGS) entry which is preliminary data.</text>
</comment>
<reference evidence="1" key="1">
    <citation type="journal article" date="2020" name="Stud. Mycol.">
        <title>101 Dothideomycetes genomes: a test case for predicting lifestyles and emergence of pathogens.</title>
        <authorList>
            <person name="Haridas S."/>
            <person name="Albert R."/>
            <person name="Binder M."/>
            <person name="Bloem J."/>
            <person name="Labutti K."/>
            <person name="Salamov A."/>
            <person name="Andreopoulos B."/>
            <person name="Baker S."/>
            <person name="Barry K."/>
            <person name="Bills G."/>
            <person name="Bluhm B."/>
            <person name="Cannon C."/>
            <person name="Castanera R."/>
            <person name="Culley D."/>
            <person name="Daum C."/>
            <person name="Ezra D."/>
            <person name="Gonzalez J."/>
            <person name="Henrissat B."/>
            <person name="Kuo A."/>
            <person name="Liang C."/>
            <person name="Lipzen A."/>
            <person name="Lutzoni F."/>
            <person name="Magnuson J."/>
            <person name="Mondo S."/>
            <person name="Nolan M."/>
            <person name="Ohm R."/>
            <person name="Pangilinan J."/>
            <person name="Park H.-J."/>
            <person name="Ramirez L."/>
            <person name="Alfaro M."/>
            <person name="Sun H."/>
            <person name="Tritt A."/>
            <person name="Yoshinaga Y."/>
            <person name="Zwiers L.-H."/>
            <person name="Turgeon B."/>
            <person name="Goodwin S."/>
            <person name="Spatafora J."/>
            <person name="Crous P."/>
            <person name="Grigoriev I."/>
        </authorList>
    </citation>
    <scope>NUCLEOTIDE SEQUENCE</scope>
    <source>
        <strain evidence="1">ATCC 200398</strain>
    </source>
</reference>
<dbReference type="Proteomes" id="UP000799755">
    <property type="component" value="Unassembled WGS sequence"/>
</dbReference>
<keyword evidence="2" id="KW-1185">Reference proteome</keyword>